<proteinExistence type="predicted"/>
<dbReference type="Gene3D" id="3.40.190.10">
    <property type="entry name" value="Periplasmic binding protein-like II"/>
    <property type="match status" value="2"/>
</dbReference>
<evidence type="ECO:0008006" key="3">
    <source>
        <dbReference type="Google" id="ProtNLM"/>
    </source>
</evidence>
<dbReference type="RefSeq" id="WP_277867466.1">
    <property type="nucleotide sequence ID" value="NZ_JAKKUT010000002.1"/>
</dbReference>
<accession>A0ABT6F195</accession>
<evidence type="ECO:0000313" key="1">
    <source>
        <dbReference type="EMBL" id="MDG2991604.1"/>
    </source>
</evidence>
<sequence>MNSLLKISAFKDISAFVLTQLAQESNIALEVKLDIKYVKNADEAHQDLIQRKSDIVLMSYDDTLSIALKHHFSEILALLPIHGGILDLCGHINIAGNQKNIGIDTDSGYARALRFYLKIKYSPKDYERLTWVKAGATNLRYEQLKAGSIDATLLNPPFSYLCSGDRDPGFQDFLGDYQGVVLNIHKTMLQDGKRKGLLSQFIEDYKKIIQKMESDSEETIKLLAQYYDIGPEDAVKIYTRLWQPNGLNTTFRFQDSALTATEKIFSQDTHISVPRDRHWILNYG</sequence>
<comment type="caution">
    <text evidence="1">The sequence shown here is derived from an EMBL/GenBank/DDBJ whole genome shotgun (WGS) entry which is preliminary data.</text>
</comment>
<dbReference type="Proteomes" id="UP001154265">
    <property type="component" value="Unassembled WGS sequence"/>
</dbReference>
<protein>
    <recommendedName>
        <fullName evidence="3">SsuA/THI5-like domain-containing protein</fullName>
    </recommendedName>
</protein>
<reference evidence="1" key="1">
    <citation type="journal article" date="2022" name="Genome Biol. Evol.">
        <title>A New Gene Family Diagnostic for Intracellular Biomineralization of Amorphous Ca Carbonates by Cyanobacteria.</title>
        <authorList>
            <person name="Benzerara K."/>
            <person name="Duprat E."/>
            <person name="Bitard-Feildel T."/>
            <person name="Caumes G."/>
            <person name="Cassier-Chauvat C."/>
            <person name="Chauvat F."/>
            <person name="Dezi M."/>
            <person name="Diop S.I."/>
            <person name="Gaschignard G."/>
            <person name="Gorgen S."/>
            <person name="Gugger M."/>
            <person name="Lopez-Garcia P."/>
            <person name="Millet M."/>
            <person name="Skouri-Panet F."/>
            <person name="Moreira D."/>
            <person name="Callebaut I."/>
        </authorList>
    </citation>
    <scope>NUCLEOTIDE SEQUENCE</scope>
    <source>
        <strain evidence="1">G9</strain>
    </source>
</reference>
<dbReference type="EMBL" id="JAKKUT010000002">
    <property type="protein sequence ID" value="MDG2991604.1"/>
    <property type="molecule type" value="Genomic_DNA"/>
</dbReference>
<evidence type="ECO:0000313" key="2">
    <source>
        <dbReference type="Proteomes" id="UP001154265"/>
    </source>
</evidence>
<dbReference type="SUPFAM" id="SSF53850">
    <property type="entry name" value="Periplasmic binding protein-like II"/>
    <property type="match status" value="1"/>
</dbReference>
<gene>
    <name evidence="1" type="ORF">L3556_11775</name>
</gene>
<keyword evidence="2" id="KW-1185">Reference proteome</keyword>
<organism evidence="1 2">
    <name type="scientific">Candidatus Synechococcus calcipolaris G9</name>
    <dbReference type="NCBI Taxonomy" id="1497997"/>
    <lineage>
        <taxon>Bacteria</taxon>
        <taxon>Bacillati</taxon>
        <taxon>Cyanobacteriota</taxon>
        <taxon>Cyanophyceae</taxon>
        <taxon>Synechococcales</taxon>
        <taxon>Synechococcaceae</taxon>
        <taxon>Synechococcus</taxon>
    </lineage>
</organism>
<name>A0ABT6F195_9SYNE</name>
<reference evidence="1" key="2">
    <citation type="submission" date="2022-01" db="EMBL/GenBank/DDBJ databases">
        <authorList>
            <person name="Zivanovic Y."/>
            <person name="Moreira D."/>
            <person name="Lopez-Garcia P."/>
        </authorList>
    </citation>
    <scope>NUCLEOTIDE SEQUENCE</scope>
    <source>
        <strain evidence="1">G9</strain>
    </source>
</reference>